<accession>W6T924</accession>
<dbReference type="Gene3D" id="3.30.70.270">
    <property type="match status" value="1"/>
</dbReference>
<dbReference type="GO" id="GO:0042276">
    <property type="term" value="P:error-prone translesion synthesis"/>
    <property type="evidence" value="ECO:0007669"/>
    <property type="project" value="TreeGrafter"/>
</dbReference>
<keyword evidence="5 7" id="KW-0808">Transferase</keyword>
<dbReference type="InterPro" id="IPR043128">
    <property type="entry name" value="Rev_trsase/Diguanyl_cyclase"/>
</dbReference>
<dbReference type="CDD" id="cd01700">
    <property type="entry name" value="PolY_Pol_V_umuC"/>
    <property type="match status" value="1"/>
</dbReference>
<dbReference type="Gene3D" id="1.10.150.20">
    <property type="entry name" value="5' to 3' exonuclease, C-terminal subdomain"/>
    <property type="match status" value="1"/>
</dbReference>
<dbReference type="Proteomes" id="UP000019247">
    <property type="component" value="Unassembled WGS sequence"/>
</dbReference>
<dbReference type="Gene3D" id="3.30.1490.100">
    <property type="entry name" value="DNA polymerase, Y-family, little finger domain"/>
    <property type="match status" value="1"/>
</dbReference>
<keyword evidence="2" id="KW-0515">Mutator protein</keyword>
<gene>
    <name evidence="7" type="ORF">LFAB_07850</name>
</gene>
<proteinExistence type="inferred from homology"/>
<dbReference type="Pfam" id="PF00817">
    <property type="entry name" value="IMS"/>
    <property type="match status" value="1"/>
</dbReference>
<dbReference type="EMBL" id="AWWK01000034">
    <property type="protein sequence ID" value="ETY74368.1"/>
    <property type="molecule type" value="Genomic_DNA"/>
</dbReference>
<dbReference type="InterPro" id="IPR017961">
    <property type="entry name" value="DNA_pol_Y-fam_little_finger"/>
</dbReference>
<dbReference type="Gene3D" id="3.40.1170.60">
    <property type="match status" value="1"/>
</dbReference>
<evidence type="ECO:0000256" key="1">
    <source>
        <dbReference type="ARBA" id="ARBA00010945"/>
    </source>
</evidence>
<evidence type="ECO:0000256" key="4">
    <source>
        <dbReference type="ARBA" id="ARBA00022705"/>
    </source>
</evidence>
<dbReference type="PATRIC" id="fig|1400520.3.peg.1542"/>
<evidence type="ECO:0000313" key="8">
    <source>
        <dbReference type="Proteomes" id="UP000019247"/>
    </source>
</evidence>
<comment type="similarity">
    <text evidence="1">Belongs to the DNA polymerase type-Y family.</text>
</comment>
<dbReference type="Pfam" id="PF11799">
    <property type="entry name" value="IMS_C"/>
    <property type="match status" value="1"/>
</dbReference>
<evidence type="ECO:0000256" key="3">
    <source>
        <dbReference type="ARBA" id="ARBA00022695"/>
    </source>
</evidence>
<organism evidence="7 8">
    <name type="scientific">Lactiplantibacillus fabifermentans T30PCM01</name>
    <dbReference type="NCBI Taxonomy" id="1400520"/>
    <lineage>
        <taxon>Bacteria</taxon>
        <taxon>Bacillati</taxon>
        <taxon>Bacillota</taxon>
        <taxon>Bacilli</taxon>
        <taxon>Lactobacillales</taxon>
        <taxon>Lactobacillaceae</taxon>
        <taxon>Lactiplantibacillus</taxon>
    </lineage>
</organism>
<dbReference type="InterPro" id="IPR024728">
    <property type="entry name" value="PolY_HhH_motif"/>
</dbReference>
<dbReference type="SUPFAM" id="SSF100879">
    <property type="entry name" value="Lesion bypass DNA polymerase (Y-family), little finger domain"/>
    <property type="match status" value="1"/>
</dbReference>
<feature type="domain" description="UmuC" evidence="6">
    <location>
        <begin position="16"/>
        <end position="205"/>
    </location>
</feature>
<name>W6T924_9LACO</name>
<evidence type="ECO:0000313" key="7">
    <source>
        <dbReference type="EMBL" id="ETY74368.1"/>
    </source>
</evidence>
<dbReference type="eggNOG" id="COG0389">
    <property type="taxonomic scope" value="Bacteria"/>
</dbReference>
<dbReference type="InterPro" id="IPR001126">
    <property type="entry name" value="UmuC"/>
</dbReference>
<dbReference type="InterPro" id="IPR036775">
    <property type="entry name" value="DNA_pol_Y-fam_lit_finger_sf"/>
</dbReference>
<dbReference type="GO" id="GO:0003887">
    <property type="term" value="F:DNA-directed DNA polymerase activity"/>
    <property type="evidence" value="ECO:0007669"/>
    <property type="project" value="UniProtKB-KW"/>
</dbReference>
<keyword evidence="4" id="KW-0235">DNA replication</keyword>
<dbReference type="GO" id="GO:0005829">
    <property type="term" value="C:cytosol"/>
    <property type="evidence" value="ECO:0007669"/>
    <property type="project" value="TreeGrafter"/>
</dbReference>
<dbReference type="PANTHER" id="PTHR11076">
    <property type="entry name" value="DNA REPAIR POLYMERASE UMUC / TRANSFERASE FAMILY MEMBER"/>
    <property type="match status" value="1"/>
</dbReference>
<reference evidence="7 8" key="1">
    <citation type="journal article" date="2014" name="Genome Announc.">
        <title>Genome Sequence of Lactobacillus fabifermentans Strain T30PCM01, Isolated from Fermenting Grape Marc.</title>
        <authorList>
            <person name="Treu L."/>
            <person name="Vendramin V."/>
            <person name="Bovo B."/>
            <person name="Giacomini A."/>
            <person name="Corich V."/>
            <person name="Campanaro S."/>
        </authorList>
    </citation>
    <scope>NUCLEOTIDE SEQUENCE [LARGE SCALE GENOMIC DNA]</scope>
    <source>
        <strain evidence="7 8">T30PCM01</strain>
    </source>
</reference>
<evidence type="ECO:0000256" key="5">
    <source>
        <dbReference type="ARBA" id="ARBA00022932"/>
    </source>
</evidence>
<dbReference type="GO" id="GO:0003684">
    <property type="term" value="F:damaged DNA binding"/>
    <property type="evidence" value="ECO:0007669"/>
    <property type="project" value="InterPro"/>
</dbReference>
<evidence type="ECO:0000259" key="6">
    <source>
        <dbReference type="PROSITE" id="PS50173"/>
    </source>
</evidence>
<keyword evidence="5 7" id="KW-0239">DNA-directed DNA polymerase</keyword>
<dbReference type="GO" id="GO:0006260">
    <property type="term" value="P:DNA replication"/>
    <property type="evidence" value="ECO:0007669"/>
    <property type="project" value="UniProtKB-KW"/>
</dbReference>
<evidence type="ECO:0000256" key="2">
    <source>
        <dbReference type="ARBA" id="ARBA00022457"/>
    </source>
</evidence>
<sequence>MVTPLDDADRLPVHDIMCIDCKSFYASTEAIRRGEYPLAAKIAVLSREESNGGLILAASPDTKKDYGVKLGTRKFELQPMMDIELVAPHMQTYIQLNYRVNQIFRQFTDDQHWYVYSVDEAFIDVTHSHKLFGSNEAIAHQIQKKVFDQTGIVTTIGIGPNPLMAKLALDNAAKEQAPWQATWTYDDVPQKVWQIDDLTDFWSIGQKTADKLKNLGIHNIYELAHTDRRQLQQNFGVLGDALYFHSWGIDYSDLAKRYVPRAENKGYGNSQVLMRNYTTRADIETVLFEIADQVATRLRQHQVLGEVISIQVGFATPDARARRGWSAQTKVDPTNQTNDLIRAVQYLFESRWEGDALRNVGVRVNRISRPSSLQLSLFSDVKRDAANLRLEHTIDQIRSRYGYQAIVRGYSKTAAGTAIERSKLVGGHQA</sequence>
<dbReference type="STRING" id="1400520.LFAB_07850"/>
<dbReference type="PROSITE" id="PS50173">
    <property type="entry name" value="UMUC"/>
    <property type="match status" value="1"/>
</dbReference>
<dbReference type="SUPFAM" id="SSF56672">
    <property type="entry name" value="DNA/RNA polymerases"/>
    <property type="match status" value="1"/>
</dbReference>
<dbReference type="PANTHER" id="PTHR11076:SF35">
    <property type="entry name" value="DNA REPAIR PROTEIN HOMOLOG YOBH"/>
    <property type="match status" value="1"/>
</dbReference>
<dbReference type="GO" id="GO:0006281">
    <property type="term" value="P:DNA repair"/>
    <property type="evidence" value="ECO:0007669"/>
    <property type="project" value="InterPro"/>
</dbReference>
<dbReference type="OrthoDB" id="9808813at2"/>
<dbReference type="InterPro" id="IPR043502">
    <property type="entry name" value="DNA/RNA_pol_sf"/>
</dbReference>
<dbReference type="RefSeq" id="WP_033613923.1">
    <property type="nucleotide sequence ID" value="NZ_KK036487.1"/>
</dbReference>
<comment type="caution">
    <text evidence="7">The sequence shown here is derived from an EMBL/GenBank/DDBJ whole genome shotgun (WGS) entry which is preliminary data.</text>
</comment>
<dbReference type="Pfam" id="PF11798">
    <property type="entry name" value="IMS_HHH"/>
    <property type="match status" value="1"/>
</dbReference>
<keyword evidence="3" id="KW-0548">Nucleotidyltransferase</keyword>
<dbReference type="InterPro" id="IPR050116">
    <property type="entry name" value="DNA_polymerase-Y"/>
</dbReference>
<protein>
    <submittedName>
        <fullName evidence="7">DNA-directed DNA polymerase</fullName>
    </submittedName>
</protein>
<dbReference type="GO" id="GO:0009432">
    <property type="term" value="P:SOS response"/>
    <property type="evidence" value="ECO:0007669"/>
    <property type="project" value="TreeGrafter"/>
</dbReference>
<dbReference type="AlphaFoldDB" id="W6T924"/>
<dbReference type="HOGENOM" id="CLU_012348_5_0_9"/>